<dbReference type="InterPro" id="IPR036624">
    <property type="entry name" value="Hcp1-lik_sf"/>
</dbReference>
<reference evidence="1 2" key="1">
    <citation type="submission" date="2022-10" db="EMBL/GenBank/DDBJ databases">
        <title>High-quality genome sequences of two octocoral-associated bacteria, Endozoicomonas euniceicola EF212 and Endozoicomonas gorgoniicola PS125.</title>
        <authorList>
            <person name="Chiou Y.-J."/>
            <person name="Chen Y.-H."/>
        </authorList>
    </citation>
    <scope>NUCLEOTIDE SEQUENCE [LARGE SCALE GENOMIC DNA]</scope>
    <source>
        <strain evidence="1 2">PS125</strain>
    </source>
</reference>
<dbReference type="Gene3D" id="2.30.110.20">
    <property type="entry name" value="Hcp1-like"/>
    <property type="match status" value="1"/>
</dbReference>
<name>A0ABT3MPU0_9GAMM</name>
<accession>A0ABT3MPU0</accession>
<sequence length="183" mass="19902">MANMFMKLGNLKIKKGKGATALITGGDKNKKSDYFGIRSMNWRVTRDVDMEVGDANNQDNGIASMSQITVTKEMDGASEVILSRILVPGKYGDTVDIVITKPDRKGGGAEVYLHIQLKHARVCEADINIAEGARPFECYALAYSRILIKHWNEDEGGALQPGGDVTFDLPTAKAMSHAIQQSG</sequence>
<dbReference type="RefSeq" id="WP_262566200.1">
    <property type="nucleotide sequence ID" value="NZ_JAPFCC010000001.1"/>
</dbReference>
<dbReference type="SUPFAM" id="SSF141452">
    <property type="entry name" value="Hcp1-like"/>
    <property type="match status" value="1"/>
</dbReference>
<dbReference type="Pfam" id="PF05638">
    <property type="entry name" value="T6SS_HCP"/>
    <property type="match status" value="1"/>
</dbReference>
<dbReference type="InterPro" id="IPR008514">
    <property type="entry name" value="T6SS_Hcp"/>
</dbReference>
<evidence type="ECO:0000313" key="1">
    <source>
        <dbReference type="EMBL" id="MCW7551128.1"/>
    </source>
</evidence>
<dbReference type="EMBL" id="JAPFCC010000001">
    <property type="protein sequence ID" value="MCW7551128.1"/>
    <property type="molecule type" value="Genomic_DNA"/>
</dbReference>
<proteinExistence type="predicted"/>
<gene>
    <name evidence="1" type="ORF">NX722_00330</name>
</gene>
<protein>
    <submittedName>
        <fullName evidence="1">Type VI secretion system tube protein Hcp</fullName>
    </submittedName>
</protein>
<evidence type="ECO:0000313" key="2">
    <source>
        <dbReference type="Proteomes" id="UP001209854"/>
    </source>
</evidence>
<dbReference type="Proteomes" id="UP001209854">
    <property type="component" value="Unassembled WGS sequence"/>
</dbReference>
<organism evidence="1 2">
    <name type="scientific">Endozoicomonas gorgoniicola</name>
    <dbReference type="NCBI Taxonomy" id="1234144"/>
    <lineage>
        <taxon>Bacteria</taxon>
        <taxon>Pseudomonadati</taxon>
        <taxon>Pseudomonadota</taxon>
        <taxon>Gammaproteobacteria</taxon>
        <taxon>Oceanospirillales</taxon>
        <taxon>Endozoicomonadaceae</taxon>
        <taxon>Endozoicomonas</taxon>
    </lineage>
</organism>
<comment type="caution">
    <text evidence="1">The sequence shown here is derived from an EMBL/GenBank/DDBJ whole genome shotgun (WGS) entry which is preliminary data.</text>
</comment>
<keyword evidence="2" id="KW-1185">Reference proteome</keyword>